<protein>
    <submittedName>
        <fullName evidence="1">YahG/YlbE-like protein</fullName>
    </submittedName>
</protein>
<dbReference type="OrthoDB" id="6193532at2"/>
<organism evidence="1 2">
    <name type="scientific">Mycolicibacterium chitae</name>
    <name type="common">Mycobacterium chitae</name>
    <dbReference type="NCBI Taxonomy" id="1792"/>
    <lineage>
        <taxon>Bacteria</taxon>
        <taxon>Bacillati</taxon>
        <taxon>Actinomycetota</taxon>
        <taxon>Actinomycetes</taxon>
        <taxon>Mycobacteriales</taxon>
        <taxon>Mycobacteriaceae</taxon>
        <taxon>Mycolicibacterium</taxon>
    </lineage>
</organism>
<proteinExistence type="predicted"/>
<dbReference type="Pfam" id="PF06545">
    <property type="entry name" value="AllG"/>
    <property type="match status" value="1"/>
</dbReference>
<dbReference type="Gene3D" id="3.90.1700.10">
    <property type="entry name" value="v583 domain like"/>
    <property type="match status" value="1"/>
</dbReference>
<evidence type="ECO:0000313" key="1">
    <source>
        <dbReference type="EMBL" id="VEG49919.1"/>
    </source>
</evidence>
<evidence type="ECO:0000313" key="2">
    <source>
        <dbReference type="Proteomes" id="UP000282551"/>
    </source>
</evidence>
<gene>
    <name evidence="1" type="ORF">NCTC10485_04233</name>
</gene>
<sequence length="410" mass="43068">MSRVRAQANRAAVEALLAADPVLVGIESAQEAMGLPPSTVLTSGPTMPFDAYTGGQRAAIIGGALYEGLAADEAAAVAAFERGEIAVRGCQEFGCVGSLAGVTTASMPVAVVVNDTTGDRGYCTLYEGDSADRLNYGTYTAATRANLEALRLRIAPALNSLIAAQTEPLRLKPIMARALTMGDELHSRNAAATLLFLRRLLVGAKQFGDDLGHALDSLCDDYFFLRLSMAASKVMANAMRGFDGSSVVTAMSFSCAQFGVQTSGTGDTWFTGPLPTFEDFRIEDGYDADDIEFMGGESIITEVVGLGGVAQAAGLPLQRSSGRSVVRMVARTTAMYDITVTESPDFLIPVLNYRGTPLGLDVEKIVQPTGVTPFLDIGIAGRSGRQIGGGVARAPLEPFRKAWEALTATA</sequence>
<name>A0A448IBW0_MYCCI</name>
<dbReference type="AlphaFoldDB" id="A0A448IBW0"/>
<dbReference type="RefSeq" id="WP_126335531.1">
    <property type="nucleotide sequence ID" value="NZ_AP022604.1"/>
</dbReference>
<dbReference type="Proteomes" id="UP000282551">
    <property type="component" value="Chromosome"/>
</dbReference>
<dbReference type="InterPro" id="IPR009499">
    <property type="entry name" value="AllG-like"/>
</dbReference>
<dbReference type="InterPro" id="IPR024033">
    <property type="entry name" value="OXTCase_su_AllG_h-dom"/>
</dbReference>
<dbReference type="EMBL" id="LR134355">
    <property type="protein sequence ID" value="VEG49919.1"/>
    <property type="molecule type" value="Genomic_DNA"/>
</dbReference>
<accession>A0A448IBW0</accession>
<dbReference type="Gene3D" id="1.10.10.660">
    <property type="entry name" value="conserved protein of unknown function from Enterococcus faecalis V583"/>
    <property type="match status" value="1"/>
</dbReference>
<dbReference type="Gene3D" id="3.90.1710.10">
    <property type="entry name" value="Enterococcus faecalis V583 domain"/>
    <property type="match status" value="1"/>
</dbReference>
<reference evidence="1 2" key="1">
    <citation type="submission" date="2018-12" db="EMBL/GenBank/DDBJ databases">
        <authorList>
            <consortium name="Pathogen Informatics"/>
        </authorList>
    </citation>
    <scope>NUCLEOTIDE SEQUENCE [LARGE SCALE GENOMIC DNA]</scope>
    <source>
        <strain evidence="1 2">NCTC10485</strain>
    </source>
</reference>
<keyword evidence="2" id="KW-1185">Reference proteome</keyword>